<reference evidence="2 3" key="1">
    <citation type="submission" date="2024-09" db="EMBL/GenBank/DDBJ databases">
        <authorList>
            <person name="Sun Q."/>
            <person name="Mori K."/>
        </authorList>
    </citation>
    <scope>NUCLEOTIDE SEQUENCE [LARGE SCALE GENOMIC DNA]</scope>
    <source>
        <strain evidence="2 3">ATCC 51272</strain>
    </source>
</reference>
<comment type="caution">
    <text evidence="2">The sequence shown here is derived from an EMBL/GenBank/DDBJ whole genome shotgun (WGS) entry which is preliminary data.</text>
</comment>
<name>A0ABV5ZMT1_9BACT</name>
<accession>A0ABV5ZMT1</accession>
<organism evidence="2 3">
    <name type="scientific">Hallella seregens ATCC 51272</name>
    <dbReference type="NCBI Taxonomy" id="1336250"/>
    <lineage>
        <taxon>Bacteria</taxon>
        <taxon>Pseudomonadati</taxon>
        <taxon>Bacteroidota</taxon>
        <taxon>Bacteroidia</taxon>
        <taxon>Bacteroidales</taxon>
        <taxon>Prevotellaceae</taxon>
        <taxon>Hallella</taxon>
    </lineage>
</organism>
<protein>
    <submittedName>
        <fullName evidence="2">Uncharacterized protein</fullName>
    </submittedName>
</protein>
<evidence type="ECO:0000313" key="2">
    <source>
        <dbReference type="EMBL" id="MFB9898677.1"/>
    </source>
</evidence>
<evidence type="ECO:0000313" key="3">
    <source>
        <dbReference type="Proteomes" id="UP001589688"/>
    </source>
</evidence>
<gene>
    <name evidence="2" type="ORF">ACFFK8_12990</name>
</gene>
<sequence>MKSKQTNKQVYVCPEATVITVESDYLMQIASGNAGTIGAGGQGGDAKRWSSAWEDEEDGDGEIGGKVGFKPWEE</sequence>
<dbReference type="Proteomes" id="UP001589688">
    <property type="component" value="Unassembled WGS sequence"/>
</dbReference>
<dbReference type="EMBL" id="JBHLZF010000002">
    <property type="protein sequence ID" value="MFB9898677.1"/>
    <property type="molecule type" value="Genomic_DNA"/>
</dbReference>
<dbReference type="RefSeq" id="WP_027952881.1">
    <property type="nucleotide sequence ID" value="NZ_JADU01000041.1"/>
</dbReference>
<evidence type="ECO:0000256" key="1">
    <source>
        <dbReference type="SAM" id="MobiDB-lite"/>
    </source>
</evidence>
<keyword evidence="3" id="KW-1185">Reference proteome</keyword>
<feature type="region of interest" description="Disordered" evidence="1">
    <location>
        <begin position="34"/>
        <end position="74"/>
    </location>
</feature>
<feature type="compositionally biased region" description="Gly residues" evidence="1">
    <location>
        <begin position="35"/>
        <end position="44"/>
    </location>
</feature>
<proteinExistence type="predicted"/>